<feature type="non-terminal residue" evidence="2">
    <location>
        <position position="304"/>
    </location>
</feature>
<dbReference type="AlphaFoldDB" id="A0A0C9WAD6"/>
<dbReference type="InterPro" id="IPR010730">
    <property type="entry name" value="HET"/>
</dbReference>
<keyword evidence="3" id="KW-1185">Reference proteome</keyword>
<organism evidence="2 3">
    <name type="scientific">Hydnomerulius pinastri MD-312</name>
    <dbReference type="NCBI Taxonomy" id="994086"/>
    <lineage>
        <taxon>Eukaryota</taxon>
        <taxon>Fungi</taxon>
        <taxon>Dikarya</taxon>
        <taxon>Basidiomycota</taxon>
        <taxon>Agaricomycotina</taxon>
        <taxon>Agaricomycetes</taxon>
        <taxon>Agaricomycetidae</taxon>
        <taxon>Boletales</taxon>
        <taxon>Boletales incertae sedis</taxon>
        <taxon>Leucogyrophana</taxon>
    </lineage>
</organism>
<sequence>MPPQDVLDEFSRYVQNDIPIRLIYIPEIRPVSRDFVLQHFLPLVQQITEKDIEKWISSNVDRDTAIKKLVSRVVRYAILSHRWLKEGEPGFRDIVNRSIVRERSPSPGFEKLMKACRVANNYGFDFVWSDTCCIDKTSSSELDESIRSMFRWYRNSSMCIVYVAQSSSIADLGRDEWFERGWTLQELLAPRKMKFFGANWKPLTNLSNDKDTNSPVLFAISLTTNISIRDLCYFTPKPSAVDQRMTWAAKRKTTRGEDVAYSLMGMFDVGLQIAYGEGAQRAFCRLIEAIMQANGNTSVLNWAG</sequence>
<dbReference type="OrthoDB" id="5122891at2759"/>
<protein>
    <recommendedName>
        <fullName evidence="1">Heterokaryon incompatibility domain-containing protein</fullName>
    </recommendedName>
</protein>
<reference evidence="2 3" key="1">
    <citation type="submission" date="2014-04" db="EMBL/GenBank/DDBJ databases">
        <title>Evolutionary Origins and Diversification of the Mycorrhizal Mutualists.</title>
        <authorList>
            <consortium name="DOE Joint Genome Institute"/>
            <consortium name="Mycorrhizal Genomics Consortium"/>
            <person name="Kohler A."/>
            <person name="Kuo A."/>
            <person name="Nagy L.G."/>
            <person name="Floudas D."/>
            <person name="Copeland A."/>
            <person name="Barry K.W."/>
            <person name="Cichocki N."/>
            <person name="Veneault-Fourrey C."/>
            <person name="LaButti K."/>
            <person name="Lindquist E.A."/>
            <person name="Lipzen A."/>
            <person name="Lundell T."/>
            <person name="Morin E."/>
            <person name="Murat C."/>
            <person name="Riley R."/>
            <person name="Ohm R."/>
            <person name="Sun H."/>
            <person name="Tunlid A."/>
            <person name="Henrissat B."/>
            <person name="Grigoriev I.V."/>
            <person name="Hibbett D.S."/>
            <person name="Martin F."/>
        </authorList>
    </citation>
    <scope>NUCLEOTIDE SEQUENCE [LARGE SCALE GENOMIC DNA]</scope>
    <source>
        <strain evidence="2 3">MD-312</strain>
    </source>
</reference>
<evidence type="ECO:0000313" key="2">
    <source>
        <dbReference type="EMBL" id="KIJ60077.1"/>
    </source>
</evidence>
<evidence type="ECO:0000313" key="3">
    <source>
        <dbReference type="Proteomes" id="UP000053820"/>
    </source>
</evidence>
<name>A0A0C9WAD6_9AGAM</name>
<gene>
    <name evidence="2" type="ORF">HYDPIDRAFT_99568</name>
</gene>
<accession>A0A0C9WAD6</accession>
<proteinExistence type="predicted"/>
<dbReference type="PANTHER" id="PTHR10622">
    <property type="entry name" value="HET DOMAIN-CONTAINING PROTEIN"/>
    <property type="match status" value="1"/>
</dbReference>
<dbReference type="EMBL" id="KN839877">
    <property type="protein sequence ID" value="KIJ60077.1"/>
    <property type="molecule type" value="Genomic_DNA"/>
</dbReference>
<dbReference type="Pfam" id="PF06985">
    <property type="entry name" value="HET"/>
    <property type="match status" value="1"/>
</dbReference>
<dbReference type="HOGENOM" id="CLU_000288_138_1_1"/>
<feature type="domain" description="Heterokaryon incompatibility" evidence="1">
    <location>
        <begin position="76"/>
        <end position="168"/>
    </location>
</feature>
<dbReference type="PANTHER" id="PTHR10622:SF10">
    <property type="entry name" value="HET DOMAIN-CONTAINING PROTEIN"/>
    <property type="match status" value="1"/>
</dbReference>
<evidence type="ECO:0000259" key="1">
    <source>
        <dbReference type="Pfam" id="PF06985"/>
    </source>
</evidence>
<dbReference type="Proteomes" id="UP000053820">
    <property type="component" value="Unassembled WGS sequence"/>
</dbReference>